<feature type="domain" description="Heterokaryon incompatibility" evidence="1">
    <location>
        <begin position="191"/>
        <end position="342"/>
    </location>
</feature>
<evidence type="ECO:0000313" key="3">
    <source>
        <dbReference type="Proteomes" id="UP000184330"/>
    </source>
</evidence>
<reference evidence="2 3" key="1">
    <citation type="submission" date="2016-03" db="EMBL/GenBank/DDBJ databases">
        <authorList>
            <person name="Ploux O."/>
        </authorList>
    </citation>
    <scope>NUCLEOTIDE SEQUENCE [LARGE SCALE GENOMIC DNA]</scope>
    <source>
        <strain evidence="2 3">UAMH 11012</strain>
    </source>
</reference>
<evidence type="ECO:0000259" key="1">
    <source>
        <dbReference type="Pfam" id="PF06985"/>
    </source>
</evidence>
<dbReference type="PANTHER" id="PTHR33112:SF16">
    <property type="entry name" value="HETEROKARYON INCOMPATIBILITY DOMAIN-CONTAINING PROTEIN"/>
    <property type="match status" value="1"/>
</dbReference>
<dbReference type="OrthoDB" id="5347061at2759"/>
<dbReference type="EMBL" id="FJOG01000008">
    <property type="protein sequence ID" value="CZR56663.1"/>
    <property type="molecule type" value="Genomic_DNA"/>
</dbReference>
<dbReference type="InterPro" id="IPR010730">
    <property type="entry name" value="HET"/>
</dbReference>
<sequence>MMEPEAAELCTFCAGLIPPKDEPSPSRAHHPSMGLIEQSSQTCSICKVLLANWSFEKTQRRFPDMDKDTYEAIVLKVKLKEIQRVGSAISWAILETNFDTRGFSFIDFFSITTCNTKSNNANQPIWRAATTSTPDRISTAKSWFHDCELKHQKCKPLVTQMPKRLIDVGSLAGRPPRLIMSEDLHDLDTRYATLSYCWGSAKFRTTRENENSHRKEIPYQLLPPTLQNALSLTRDLRIQFLWIDALCIVQDDPAEWEIEASRMQDIYSGSSITIAATDAADSSVGCFYPDSSPNRNLGKGSAFLSVSNTGVGSGAIVRVQPGDVRKFVEESILNTRGWVLQEMVLSNRILHLMRSGLYWECKSECRTEMGLVFNQSMRYYGSIRILSDSIQVGTNKIWWKWIESYSGRQFSFPKDRLPALSGIVRHYQMATKDIPILGLWERSLHQDLLWMRVVKAVEGIDQTPNHLSNIPSWTWLSCPYAIEYDFWRSRRDEDELHLDIYDHVKLIEWAVVWASKPMTSNVKSTRLVLDGPVREIVLNVAPKGKDHNPPYLDVDNVKPDFGERPFPWRYAGQFDDGLRMSPTQYLCLLLRSRVYKYEASIRETFLILEPCLGTNSYRRVGIGNFLGENRSFDLKVSRTLSLV</sequence>
<dbReference type="AlphaFoldDB" id="A0A1L7WVB9"/>
<accession>A0A1L7WVB9</accession>
<name>A0A1L7WVB9_9HELO</name>
<keyword evidence="3" id="KW-1185">Reference proteome</keyword>
<dbReference type="Pfam" id="PF06985">
    <property type="entry name" value="HET"/>
    <property type="match status" value="1"/>
</dbReference>
<dbReference type="Proteomes" id="UP000184330">
    <property type="component" value="Unassembled WGS sequence"/>
</dbReference>
<protein>
    <recommendedName>
        <fullName evidence="1">Heterokaryon incompatibility domain-containing protein</fullName>
    </recommendedName>
</protein>
<evidence type="ECO:0000313" key="2">
    <source>
        <dbReference type="EMBL" id="CZR56663.1"/>
    </source>
</evidence>
<proteinExistence type="predicted"/>
<organism evidence="2 3">
    <name type="scientific">Phialocephala subalpina</name>
    <dbReference type="NCBI Taxonomy" id="576137"/>
    <lineage>
        <taxon>Eukaryota</taxon>
        <taxon>Fungi</taxon>
        <taxon>Dikarya</taxon>
        <taxon>Ascomycota</taxon>
        <taxon>Pezizomycotina</taxon>
        <taxon>Leotiomycetes</taxon>
        <taxon>Helotiales</taxon>
        <taxon>Mollisiaceae</taxon>
        <taxon>Phialocephala</taxon>
        <taxon>Phialocephala fortinii species complex</taxon>
    </lineage>
</organism>
<gene>
    <name evidence="2" type="ORF">PAC_06552</name>
</gene>
<dbReference type="PANTHER" id="PTHR33112">
    <property type="entry name" value="DOMAIN PROTEIN, PUTATIVE-RELATED"/>
    <property type="match status" value="1"/>
</dbReference>